<organism evidence="14 15">
    <name type="scientific">Halocaridina rubra</name>
    <name type="common">Hawaiian red shrimp</name>
    <dbReference type="NCBI Taxonomy" id="373956"/>
    <lineage>
        <taxon>Eukaryota</taxon>
        <taxon>Metazoa</taxon>
        <taxon>Ecdysozoa</taxon>
        <taxon>Arthropoda</taxon>
        <taxon>Crustacea</taxon>
        <taxon>Multicrustacea</taxon>
        <taxon>Malacostraca</taxon>
        <taxon>Eumalacostraca</taxon>
        <taxon>Eucarida</taxon>
        <taxon>Decapoda</taxon>
        <taxon>Pleocyemata</taxon>
        <taxon>Caridea</taxon>
        <taxon>Atyoidea</taxon>
        <taxon>Atyidae</taxon>
        <taxon>Halocaridina</taxon>
    </lineage>
</organism>
<keyword evidence="8" id="KW-0560">Oxidoreductase</keyword>
<evidence type="ECO:0000256" key="2">
    <source>
        <dbReference type="ARBA" id="ARBA00004240"/>
    </source>
</evidence>
<feature type="domain" description="3-oxo-5-alpha-steroid 4-dehydrogenase C-terminal" evidence="12">
    <location>
        <begin position="154"/>
        <end position="304"/>
    </location>
</feature>
<dbReference type="PANTHER" id="PTHR10556:SF28">
    <property type="entry name" value="VERY-LONG-CHAIN ENOYL-COA REDUCTASE"/>
    <property type="match status" value="1"/>
</dbReference>
<dbReference type="GO" id="GO:0005783">
    <property type="term" value="C:endoplasmic reticulum"/>
    <property type="evidence" value="ECO:0007669"/>
    <property type="project" value="UniProtKB-SubCell"/>
</dbReference>
<comment type="subcellular location">
    <subcellularLocation>
        <location evidence="2">Endoplasmic reticulum</location>
    </subcellularLocation>
    <subcellularLocation>
        <location evidence="1">Membrane</location>
        <topology evidence="1">Multi-pass membrane protein</topology>
    </subcellularLocation>
</comment>
<dbReference type="Pfam" id="PF02544">
    <property type="entry name" value="Steroid_dh"/>
    <property type="match status" value="1"/>
</dbReference>
<gene>
    <name evidence="14" type="ORF">SK128_026665</name>
</gene>
<reference evidence="14 15" key="1">
    <citation type="submission" date="2023-11" db="EMBL/GenBank/DDBJ databases">
        <title>Halocaridina rubra genome assembly.</title>
        <authorList>
            <person name="Smith C."/>
        </authorList>
    </citation>
    <scope>NUCLEOTIDE SEQUENCE [LARGE SCALE GENOMIC DNA]</scope>
    <source>
        <strain evidence="14">EP-1</strain>
        <tissue evidence="14">Whole</tissue>
    </source>
</reference>
<dbReference type="GO" id="GO:0042761">
    <property type="term" value="P:very long-chain fatty acid biosynthetic process"/>
    <property type="evidence" value="ECO:0007669"/>
    <property type="project" value="TreeGrafter"/>
</dbReference>
<protein>
    <recommendedName>
        <fullName evidence="16">Very-long-chain enoyl-CoA reductase</fullName>
    </recommendedName>
</protein>
<name>A0AAN9AF69_HALRR</name>
<dbReference type="CDD" id="cd01801">
    <property type="entry name" value="Ubl_TECR_like"/>
    <property type="match status" value="1"/>
</dbReference>
<evidence type="ECO:0000256" key="3">
    <source>
        <dbReference type="ARBA" id="ARBA00007742"/>
    </source>
</evidence>
<keyword evidence="9" id="KW-0443">Lipid metabolism</keyword>
<dbReference type="Gene3D" id="3.10.20.90">
    <property type="entry name" value="Phosphatidylinositol 3-kinase Catalytic Subunit, Chain A, domain 1"/>
    <property type="match status" value="1"/>
</dbReference>
<comment type="caution">
    <text evidence="14">The sequence shown here is derived from an EMBL/GenBank/DDBJ whole genome shotgun (WGS) entry which is preliminary data.</text>
</comment>
<dbReference type="Proteomes" id="UP001381693">
    <property type="component" value="Unassembled WGS sequence"/>
</dbReference>
<proteinExistence type="inferred from homology"/>
<keyword evidence="10 11" id="KW-0472">Membrane</keyword>
<sequence length="304" mass="34691">MEIEKIDIHNAKSGKFVTSLYGLKSGSTILDVKKAVHLQKGSLYPERQEVRLEQKGKGVKETDTLEKLGLKSDDKLYIKDLGPQIGWTTVFMCEYAGPLAIYLWLYQRPWLFYGDKGASTPVSLCTHIAAGCWTLHYAKRLFETKFIHRFSHSTMPIFNLFKNCSYYWGFAAYVAYHVNHPLFTPPSDAQVYASLAVFAICEMGNFSVHVALRNLRPAGSKERKIPYPDSNPLTLLFNSVSCPNYTYEFGAWMAFTVMTQCLPAGMFALCGFYQMAVWAFGKHRNYKKEFANYPKRKAILPFLL</sequence>
<keyword evidence="5 11" id="KW-0812">Transmembrane</keyword>
<evidence type="ECO:0000256" key="1">
    <source>
        <dbReference type="ARBA" id="ARBA00004141"/>
    </source>
</evidence>
<dbReference type="InterPro" id="IPR039357">
    <property type="entry name" value="SRD5A/TECR"/>
</dbReference>
<dbReference type="PANTHER" id="PTHR10556">
    <property type="entry name" value="3-OXO-5-ALPHA-STEROID 4-DEHYDROGENASE"/>
    <property type="match status" value="1"/>
</dbReference>
<evidence type="ECO:0000256" key="4">
    <source>
        <dbReference type="ARBA" id="ARBA00022516"/>
    </source>
</evidence>
<evidence type="ECO:0000256" key="7">
    <source>
        <dbReference type="ARBA" id="ARBA00022989"/>
    </source>
</evidence>
<comment type="similarity">
    <text evidence="3">Belongs to the steroid 5-alpha reductase family.</text>
</comment>
<dbReference type="AlphaFoldDB" id="A0AAN9AF69"/>
<evidence type="ECO:0000256" key="8">
    <source>
        <dbReference type="ARBA" id="ARBA00023002"/>
    </source>
</evidence>
<dbReference type="FunFam" id="3.10.20.90:FF:000131">
    <property type="entry name" value="trans-2,3-enoyl-CoA reductase-like"/>
    <property type="match status" value="1"/>
</dbReference>
<dbReference type="EMBL" id="JAXCGZ010001966">
    <property type="protein sequence ID" value="KAK7084835.1"/>
    <property type="molecule type" value="Genomic_DNA"/>
</dbReference>
<keyword evidence="4" id="KW-0444">Lipid biosynthesis</keyword>
<evidence type="ECO:0000256" key="9">
    <source>
        <dbReference type="ARBA" id="ARBA00023098"/>
    </source>
</evidence>
<evidence type="ECO:0000256" key="6">
    <source>
        <dbReference type="ARBA" id="ARBA00022824"/>
    </source>
</evidence>
<evidence type="ECO:0000256" key="5">
    <source>
        <dbReference type="ARBA" id="ARBA00022692"/>
    </source>
</evidence>
<evidence type="ECO:0008006" key="16">
    <source>
        <dbReference type="Google" id="ProtNLM"/>
    </source>
</evidence>
<evidence type="ECO:0000259" key="13">
    <source>
        <dbReference type="Pfam" id="PF21696"/>
    </source>
</evidence>
<dbReference type="Pfam" id="PF21696">
    <property type="entry name" value="TECR_N"/>
    <property type="match status" value="1"/>
</dbReference>
<evidence type="ECO:0000313" key="14">
    <source>
        <dbReference type="EMBL" id="KAK7084835.1"/>
    </source>
</evidence>
<evidence type="ECO:0000256" key="11">
    <source>
        <dbReference type="SAM" id="Phobius"/>
    </source>
</evidence>
<dbReference type="InterPro" id="IPR049127">
    <property type="entry name" value="TECR-like_N"/>
</dbReference>
<keyword evidence="7 11" id="KW-1133">Transmembrane helix</keyword>
<evidence type="ECO:0000313" key="15">
    <source>
        <dbReference type="Proteomes" id="UP001381693"/>
    </source>
</evidence>
<accession>A0AAN9AF69</accession>
<keyword evidence="6" id="KW-0256">Endoplasmic reticulum</keyword>
<dbReference type="GO" id="GO:0016627">
    <property type="term" value="F:oxidoreductase activity, acting on the CH-CH group of donors"/>
    <property type="evidence" value="ECO:0007669"/>
    <property type="project" value="InterPro"/>
</dbReference>
<evidence type="ECO:0000256" key="10">
    <source>
        <dbReference type="ARBA" id="ARBA00023136"/>
    </source>
</evidence>
<dbReference type="GO" id="GO:0016020">
    <property type="term" value="C:membrane"/>
    <property type="evidence" value="ECO:0007669"/>
    <property type="project" value="UniProtKB-SubCell"/>
</dbReference>
<keyword evidence="15" id="KW-1185">Reference proteome</keyword>
<evidence type="ECO:0000259" key="12">
    <source>
        <dbReference type="Pfam" id="PF02544"/>
    </source>
</evidence>
<feature type="domain" description="TECR-like N-terminal" evidence="13">
    <location>
        <begin position="5"/>
        <end position="80"/>
    </location>
</feature>
<dbReference type="InterPro" id="IPR001104">
    <property type="entry name" value="3-oxo-5_a-steroid_4-DH_C"/>
</dbReference>
<feature type="transmembrane region" description="Helical" evidence="11">
    <location>
        <begin position="261"/>
        <end position="280"/>
    </location>
</feature>
<dbReference type="PROSITE" id="PS50244">
    <property type="entry name" value="S5A_REDUCTASE"/>
    <property type="match status" value="1"/>
</dbReference>